<dbReference type="InterPro" id="IPR041522">
    <property type="entry name" value="CdaR_GGDEF"/>
</dbReference>
<dbReference type="Pfam" id="PF13556">
    <property type="entry name" value="HTH_30"/>
    <property type="match status" value="1"/>
</dbReference>
<dbReference type="PANTHER" id="PTHR33744">
    <property type="entry name" value="CARBOHYDRATE DIACID REGULATOR"/>
    <property type="match status" value="1"/>
</dbReference>
<evidence type="ECO:0000313" key="6">
    <source>
        <dbReference type="Proteomes" id="UP001596170"/>
    </source>
</evidence>
<name>A0ABW1LAY9_9BACL</name>
<organism evidence="5 6">
    <name type="scientific">Paenisporosarcina macmurdoensis</name>
    <dbReference type="NCBI Taxonomy" id="212659"/>
    <lineage>
        <taxon>Bacteria</taxon>
        <taxon>Bacillati</taxon>
        <taxon>Bacillota</taxon>
        <taxon>Bacilli</taxon>
        <taxon>Bacillales</taxon>
        <taxon>Caryophanaceae</taxon>
        <taxon>Paenisporosarcina</taxon>
    </lineage>
</organism>
<evidence type="ECO:0000259" key="4">
    <source>
        <dbReference type="Pfam" id="PF17853"/>
    </source>
</evidence>
<sequence>MLTKQLANQIVEQTMIRLNRNINVMDTNGMILASGDQDRVESIHEGAVHVAKTNKPLWITEKNSHKWPGSKPGINMPVYFQQHLIAIIGISGSPSALKDVATLLQLTTEMLIHQSLIVSKSEWKRKMKEMVFEELISSKTYPPVLYERLERLGFPLQSPFVTILLELPLTSTHYHGAVQQLEDYFDHEDVLVGHYQLNELFILTADIKIEEVHKKIEKLPTFLQKNLSVRLGVGKPVETIEEVQQSFQTAKLALQYGHPSNKITFFEEVEVLSLLKKSNSTEAKQFSNRVLQDLDEKYCNTLFEYFKCDQQLSICAQGLSIHRHTLTYRLKKIHDITGYNPYIFQDALVLQLALWVNE</sequence>
<protein>
    <submittedName>
        <fullName evidence="5">CdaR family transcriptional regulator</fullName>
    </submittedName>
</protein>
<comment type="caution">
    <text evidence="5">The sequence shown here is derived from an EMBL/GenBank/DDBJ whole genome shotgun (WGS) entry which is preliminary data.</text>
</comment>
<dbReference type="RefSeq" id="WP_377735467.1">
    <property type="nucleotide sequence ID" value="NZ_JBHSRI010000025.1"/>
</dbReference>
<dbReference type="Proteomes" id="UP001596170">
    <property type="component" value="Unassembled WGS sequence"/>
</dbReference>
<evidence type="ECO:0000259" key="3">
    <source>
        <dbReference type="Pfam" id="PF13556"/>
    </source>
</evidence>
<dbReference type="Pfam" id="PF17853">
    <property type="entry name" value="GGDEF_2"/>
    <property type="match status" value="1"/>
</dbReference>
<dbReference type="InterPro" id="IPR025736">
    <property type="entry name" value="PucR_C-HTH_dom"/>
</dbReference>
<proteinExistence type="inferred from homology"/>
<dbReference type="InterPro" id="IPR042070">
    <property type="entry name" value="PucR_C-HTH_sf"/>
</dbReference>
<keyword evidence="6" id="KW-1185">Reference proteome</keyword>
<dbReference type="EMBL" id="JBHSRI010000025">
    <property type="protein sequence ID" value="MFC6040879.1"/>
    <property type="molecule type" value="Genomic_DNA"/>
</dbReference>
<evidence type="ECO:0000313" key="5">
    <source>
        <dbReference type="EMBL" id="MFC6040879.1"/>
    </source>
</evidence>
<feature type="domain" description="PucR C-terminal helix-turn-helix" evidence="3">
    <location>
        <begin position="300"/>
        <end position="355"/>
    </location>
</feature>
<comment type="similarity">
    <text evidence="1">Belongs to the CdaR family.</text>
</comment>
<dbReference type="InterPro" id="IPR008599">
    <property type="entry name" value="Diacid_rec"/>
</dbReference>
<gene>
    <name evidence="5" type="ORF">ACFPYN_15740</name>
</gene>
<dbReference type="PANTHER" id="PTHR33744:SF15">
    <property type="entry name" value="CARBOHYDRATE DIACID REGULATOR"/>
    <property type="match status" value="1"/>
</dbReference>
<feature type="domain" description="CdaR GGDEF-like" evidence="4">
    <location>
        <begin position="144"/>
        <end position="255"/>
    </location>
</feature>
<reference evidence="6" key="1">
    <citation type="journal article" date="2019" name="Int. J. Syst. Evol. Microbiol.">
        <title>The Global Catalogue of Microorganisms (GCM) 10K type strain sequencing project: providing services to taxonomists for standard genome sequencing and annotation.</title>
        <authorList>
            <consortium name="The Broad Institute Genomics Platform"/>
            <consortium name="The Broad Institute Genome Sequencing Center for Infectious Disease"/>
            <person name="Wu L."/>
            <person name="Ma J."/>
        </authorList>
    </citation>
    <scope>NUCLEOTIDE SEQUENCE [LARGE SCALE GENOMIC DNA]</scope>
    <source>
        <strain evidence="6">CCUG 54527</strain>
    </source>
</reference>
<evidence type="ECO:0000259" key="2">
    <source>
        <dbReference type="Pfam" id="PF05651"/>
    </source>
</evidence>
<feature type="domain" description="Putative sugar diacid recognition" evidence="2">
    <location>
        <begin position="2"/>
        <end position="134"/>
    </location>
</feature>
<dbReference type="Gene3D" id="1.10.10.2840">
    <property type="entry name" value="PucR C-terminal helix-turn-helix domain"/>
    <property type="match status" value="1"/>
</dbReference>
<dbReference type="Pfam" id="PF05651">
    <property type="entry name" value="Diacid_rec"/>
    <property type="match status" value="1"/>
</dbReference>
<accession>A0ABW1LAY9</accession>
<evidence type="ECO:0000256" key="1">
    <source>
        <dbReference type="ARBA" id="ARBA00006754"/>
    </source>
</evidence>
<dbReference type="InterPro" id="IPR051448">
    <property type="entry name" value="CdaR-like_regulators"/>
</dbReference>